<organism evidence="1 2">
    <name type="scientific">Moorena producens 3L</name>
    <dbReference type="NCBI Taxonomy" id="489825"/>
    <lineage>
        <taxon>Bacteria</taxon>
        <taxon>Bacillati</taxon>
        <taxon>Cyanobacteriota</taxon>
        <taxon>Cyanophyceae</taxon>
        <taxon>Coleofasciculales</taxon>
        <taxon>Coleofasciculaceae</taxon>
        <taxon>Moorena</taxon>
    </lineage>
</organism>
<evidence type="ECO:0000313" key="2">
    <source>
        <dbReference type="Proteomes" id="UP000003959"/>
    </source>
</evidence>
<dbReference type="RefSeq" id="WP_008188767.1">
    <property type="nucleotide sequence ID" value="NZ_GL890965.1"/>
</dbReference>
<proteinExistence type="predicted"/>
<gene>
    <name evidence="1" type="ORF">LYNGBM3L_59030</name>
</gene>
<dbReference type="HOGENOM" id="CLU_2735629_0_0_3"/>
<protein>
    <recommendedName>
        <fullName evidence="3">HipA-like C-terminal domain-containing protein</fullName>
    </recommendedName>
</protein>
<keyword evidence="2" id="KW-1185">Reference proteome</keyword>
<dbReference type="AlphaFoldDB" id="F4XZV6"/>
<reference evidence="2" key="1">
    <citation type="journal article" date="2011" name="Proc. Natl. Acad. Sci. U.S.A.">
        <title>Genomic insights into the physiology and ecology of the marine filamentous cyanobacterium Lyngbya majuscula.</title>
        <authorList>
            <person name="Jones A.C."/>
            <person name="Monroe E.A."/>
            <person name="Podell S."/>
            <person name="Hess W.R."/>
            <person name="Klages S."/>
            <person name="Esquenazi E."/>
            <person name="Niessen S."/>
            <person name="Hoover H."/>
            <person name="Rothmann M."/>
            <person name="Lasken R.S."/>
            <person name="Yates J.R.III."/>
            <person name="Reinhardt R."/>
            <person name="Kube M."/>
            <person name="Burkart M.D."/>
            <person name="Allen E.E."/>
            <person name="Dorrestein P.C."/>
            <person name="Gerwick W.H."/>
            <person name="Gerwick L."/>
        </authorList>
    </citation>
    <scope>NUCLEOTIDE SEQUENCE [LARGE SCALE GENOMIC DNA]</scope>
    <source>
        <strain evidence="2">3L</strain>
    </source>
</reference>
<dbReference type="OrthoDB" id="9812605at2"/>
<name>F4XZV6_9CYAN</name>
<evidence type="ECO:0000313" key="1">
    <source>
        <dbReference type="EMBL" id="EGJ29874.1"/>
    </source>
</evidence>
<evidence type="ECO:0008006" key="3">
    <source>
        <dbReference type="Google" id="ProtNLM"/>
    </source>
</evidence>
<accession>F4XZV6</accession>
<dbReference type="eggNOG" id="ENOG502ZG9C">
    <property type="taxonomic scope" value="Bacteria"/>
</dbReference>
<dbReference type="Proteomes" id="UP000003959">
    <property type="component" value="Unassembled WGS sequence"/>
</dbReference>
<sequence>MEAIIKKSVNFPPKWKVPDGFTDARDLFVGYLLLDAWIGNGDRHHENWGFVRPKTSQTGIYLAPTKASENI</sequence>
<dbReference type="EMBL" id="GL890965">
    <property type="protein sequence ID" value="EGJ29874.1"/>
    <property type="molecule type" value="Genomic_DNA"/>
</dbReference>
<dbReference type="Gene3D" id="1.10.1070.20">
    <property type="match status" value="1"/>
</dbReference>